<proteinExistence type="predicted"/>
<evidence type="ECO:0000256" key="10">
    <source>
        <dbReference type="SAM" id="Phobius"/>
    </source>
</evidence>
<dbReference type="Pfam" id="PF07264">
    <property type="entry name" value="EI24"/>
    <property type="match status" value="1"/>
</dbReference>
<evidence type="ECO:0000256" key="8">
    <source>
        <dbReference type="ARBA" id="ARBA00023032"/>
    </source>
</evidence>
<evidence type="ECO:0000256" key="1">
    <source>
        <dbReference type="ARBA" id="ARBA00004141"/>
    </source>
</evidence>
<evidence type="ECO:0000256" key="6">
    <source>
        <dbReference type="ARBA" id="ARBA00022692"/>
    </source>
</evidence>
<evidence type="ECO:0000313" key="11">
    <source>
        <dbReference type="EMBL" id="WAB81403.1"/>
    </source>
</evidence>
<dbReference type="Proteomes" id="UP001164706">
    <property type="component" value="Chromosome"/>
</dbReference>
<feature type="transmembrane region" description="Helical" evidence="10">
    <location>
        <begin position="215"/>
        <end position="239"/>
    </location>
</feature>
<accession>A0A9E8MKS1</accession>
<feature type="transmembrane region" description="Helical" evidence="10">
    <location>
        <begin position="42"/>
        <end position="69"/>
    </location>
</feature>
<dbReference type="GO" id="GO:0005886">
    <property type="term" value="C:plasma membrane"/>
    <property type="evidence" value="ECO:0007669"/>
    <property type="project" value="TreeGrafter"/>
</dbReference>
<organism evidence="11 12">
    <name type="scientific">Microcella daejeonensis</name>
    <dbReference type="NCBI Taxonomy" id="2994971"/>
    <lineage>
        <taxon>Bacteria</taxon>
        <taxon>Bacillati</taxon>
        <taxon>Actinomycetota</taxon>
        <taxon>Actinomycetes</taxon>
        <taxon>Micrococcales</taxon>
        <taxon>Microbacteriaceae</taxon>
        <taxon>Microcella</taxon>
    </lineage>
</organism>
<dbReference type="RefSeq" id="WP_267737426.1">
    <property type="nucleotide sequence ID" value="NZ_CP113089.1"/>
</dbReference>
<keyword evidence="3" id="KW-1003">Cell membrane</keyword>
<feature type="transmembrane region" description="Helical" evidence="10">
    <location>
        <begin position="137"/>
        <end position="157"/>
    </location>
</feature>
<feature type="transmembrane region" description="Helical" evidence="10">
    <location>
        <begin position="163"/>
        <end position="184"/>
    </location>
</feature>
<reference evidence="11" key="1">
    <citation type="submission" date="2022-11" db="EMBL/GenBank/DDBJ databases">
        <title>Description of Microcella daejonensis nov. sp, isolated from riverside soil.</title>
        <authorList>
            <person name="Molina K.M."/>
            <person name="Kim S.B."/>
        </authorList>
    </citation>
    <scope>NUCLEOTIDE SEQUENCE</scope>
    <source>
        <strain evidence="11">MMS21-STM12</strain>
    </source>
</reference>
<dbReference type="GO" id="GO:0019344">
    <property type="term" value="P:cysteine biosynthetic process"/>
    <property type="evidence" value="ECO:0007669"/>
    <property type="project" value="TreeGrafter"/>
</dbReference>
<keyword evidence="12" id="KW-1185">Reference proteome</keyword>
<sequence>MLVPPTPSPRGALSELLGGAALVWRGFGYWRRRPGAMALGMLPGLIVLVVVGGLITLLAMNTGAIGTWLTPFAAEWGETARTAAREIAGFLVVLAAAVLAFYTFTTLTLIVGDPFYERIQRRVETDLGGLEEAPIGFWRSAGGSVLLVLRGALYALLTFATGLIPAVGAILAPVLGAVLAGHLIGRELTTRPFESRGIVGDARRALRRGNRARQLGFGIMTQLFFLVPGGAILVMPAAVVGSTLLVRQMLERAELSAPRPPG</sequence>
<dbReference type="GO" id="GO:0000103">
    <property type="term" value="P:sulfate assimilation"/>
    <property type="evidence" value="ECO:0007669"/>
    <property type="project" value="TreeGrafter"/>
</dbReference>
<evidence type="ECO:0000256" key="9">
    <source>
        <dbReference type="ARBA" id="ARBA00023136"/>
    </source>
</evidence>
<protein>
    <submittedName>
        <fullName evidence="11">EI24 domain-containing protein</fullName>
    </submittedName>
</protein>
<evidence type="ECO:0000256" key="5">
    <source>
        <dbReference type="ARBA" id="ARBA00022605"/>
    </source>
</evidence>
<keyword evidence="6 10" id="KW-0812">Transmembrane</keyword>
<evidence type="ECO:0000256" key="7">
    <source>
        <dbReference type="ARBA" id="ARBA00022989"/>
    </source>
</evidence>
<dbReference type="AlphaFoldDB" id="A0A9E8MKS1"/>
<dbReference type="InterPro" id="IPR059112">
    <property type="entry name" value="CysZ/EI24"/>
</dbReference>
<keyword evidence="2" id="KW-0813">Transport</keyword>
<evidence type="ECO:0000256" key="4">
    <source>
        <dbReference type="ARBA" id="ARBA00022519"/>
    </source>
</evidence>
<dbReference type="PANTHER" id="PTHR37468">
    <property type="entry name" value="SULFATE TRANSPORTER CYSZ"/>
    <property type="match status" value="1"/>
</dbReference>
<dbReference type="GO" id="GO:0009675">
    <property type="term" value="F:high-affinity sulfate:proton symporter activity"/>
    <property type="evidence" value="ECO:0007669"/>
    <property type="project" value="TreeGrafter"/>
</dbReference>
<keyword evidence="8" id="KW-0764">Sulfate transport</keyword>
<dbReference type="EMBL" id="CP113089">
    <property type="protein sequence ID" value="WAB81403.1"/>
    <property type="molecule type" value="Genomic_DNA"/>
</dbReference>
<gene>
    <name evidence="11" type="ORF">OVN18_12850</name>
</gene>
<evidence type="ECO:0000256" key="2">
    <source>
        <dbReference type="ARBA" id="ARBA00022448"/>
    </source>
</evidence>
<comment type="subcellular location">
    <subcellularLocation>
        <location evidence="1">Membrane</location>
        <topology evidence="1">Multi-pass membrane protein</topology>
    </subcellularLocation>
</comment>
<keyword evidence="9 10" id="KW-0472">Membrane</keyword>
<feature type="transmembrane region" description="Helical" evidence="10">
    <location>
        <begin position="89"/>
        <end position="116"/>
    </location>
</feature>
<dbReference type="KEGG" id="mdb:OVN18_12850"/>
<keyword evidence="7 10" id="KW-1133">Transmembrane helix</keyword>
<dbReference type="InterPro" id="IPR050480">
    <property type="entry name" value="CysZ-like"/>
</dbReference>
<dbReference type="PANTHER" id="PTHR37468:SF1">
    <property type="entry name" value="SULFATE TRANSPORTER CYSZ"/>
    <property type="match status" value="1"/>
</dbReference>
<keyword evidence="5" id="KW-0028">Amino-acid biosynthesis</keyword>
<keyword evidence="4" id="KW-0997">Cell inner membrane</keyword>
<evidence type="ECO:0000256" key="3">
    <source>
        <dbReference type="ARBA" id="ARBA00022475"/>
    </source>
</evidence>
<name>A0A9E8MKS1_9MICO</name>
<evidence type="ECO:0000313" key="12">
    <source>
        <dbReference type="Proteomes" id="UP001164706"/>
    </source>
</evidence>